<evidence type="ECO:0000256" key="1">
    <source>
        <dbReference type="SAM" id="MobiDB-lite"/>
    </source>
</evidence>
<evidence type="ECO:0000259" key="2">
    <source>
        <dbReference type="PROSITE" id="PS50076"/>
    </source>
</evidence>
<evidence type="ECO:0000313" key="3">
    <source>
        <dbReference type="EMBL" id="EJK68862.1"/>
    </source>
</evidence>
<organism evidence="3 4">
    <name type="scientific">Thalassiosira oceanica</name>
    <name type="common">Marine diatom</name>
    <dbReference type="NCBI Taxonomy" id="159749"/>
    <lineage>
        <taxon>Eukaryota</taxon>
        <taxon>Sar</taxon>
        <taxon>Stramenopiles</taxon>
        <taxon>Ochrophyta</taxon>
        <taxon>Bacillariophyta</taxon>
        <taxon>Coscinodiscophyceae</taxon>
        <taxon>Thalassiosirophycidae</taxon>
        <taxon>Thalassiosirales</taxon>
        <taxon>Thalassiosiraceae</taxon>
        <taxon>Thalassiosira</taxon>
    </lineage>
</organism>
<dbReference type="Proteomes" id="UP000266841">
    <property type="component" value="Unassembled WGS sequence"/>
</dbReference>
<dbReference type="PANTHER" id="PTHR44094:SF8">
    <property type="entry name" value="DNAJ HEAT SHOCK N-TERMINAL DOMAIN-CONTAINING PROTEIN-RELATED"/>
    <property type="match status" value="1"/>
</dbReference>
<gene>
    <name evidence="3" type="ORF">THAOC_09926</name>
</gene>
<dbReference type="CDD" id="cd06257">
    <property type="entry name" value="DnaJ"/>
    <property type="match status" value="1"/>
</dbReference>
<feature type="region of interest" description="Disordered" evidence="1">
    <location>
        <begin position="216"/>
        <end position="238"/>
    </location>
</feature>
<dbReference type="SMART" id="SM00271">
    <property type="entry name" value="DnaJ"/>
    <property type="match status" value="1"/>
</dbReference>
<protein>
    <recommendedName>
        <fullName evidence="2">J domain-containing protein</fullName>
    </recommendedName>
</protein>
<dbReference type="InterPro" id="IPR026894">
    <property type="entry name" value="DnaJ_X"/>
</dbReference>
<feature type="domain" description="J" evidence="2">
    <location>
        <begin position="247"/>
        <end position="309"/>
    </location>
</feature>
<dbReference type="Pfam" id="PF00226">
    <property type="entry name" value="DnaJ"/>
    <property type="match status" value="1"/>
</dbReference>
<dbReference type="InterPro" id="IPR001623">
    <property type="entry name" value="DnaJ_domain"/>
</dbReference>
<reference evidence="3 4" key="1">
    <citation type="journal article" date="2012" name="Genome Biol.">
        <title>Genome and low-iron response of an oceanic diatom adapted to chronic iron limitation.</title>
        <authorList>
            <person name="Lommer M."/>
            <person name="Specht M."/>
            <person name="Roy A.S."/>
            <person name="Kraemer L."/>
            <person name="Andreson R."/>
            <person name="Gutowska M.A."/>
            <person name="Wolf J."/>
            <person name="Bergner S.V."/>
            <person name="Schilhabel M.B."/>
            <person name="Klostermeier U.C."/>
            <person name="Beiko R.G."/>
            <person name="Rosenstiel P."/>
            <person name="Hippler M."/>
            <person name="Laroche J."/>
        </authorList>
    </citation>
    <scope>NUCLEOTIDE SEQUENCE [LARGE SCALE GENOMIC DNA]</scope>
    <source>
        <strain evidence="3 4">CCMP1005</strain>
    </source>
</reference>
<feature type="compositionally biased region" description="Basic and acidic residues" evidence="1">
    <location>
        <begin position="216"/>
        <end position="227"/>
    </location>
</feature>
<sequence length="563" mass="63142">MIGCVLLDAVRTSAKMIAMQSGLNTTVTSASERVTNSKRGILGRLRMFRNGQDLNDGKAVPDETSLTRLLDAMFHYLDVYLDADAPDPRRRGPRHAIEGVYMAFNSVRKGYFKGTHCLVQGACEVGSALINAVTQGDASPLWAIAYGNGSDQIIKGLKFFVAGAVVASRQLAVGLYKTPEAIRATNFGMSYQTQSQKTSWEYYWLDKEDREIRLEEETQERLQRSDESPGGGRSYVRKRRASVRDATLYKKLGVSVYADAREIKTAYRRQALHVHPDKSPVSTEEFIGLTDAYRVLVNDEMRDRYDRDGLCFNKQELDTWPQEQLDIVDEIFGTETVSLYVGGVSISPEANELLGFASTKEPKEIQNLKQKRRVVDIAMYIRERVDPVIKGQTSGDAFRQSCAKEAHFLLREGADPKLLILIGQTLVQEANSRLNNAAVSIVHRTLRDAKRKTKTQLLRSRINLPAYFRAMGDVASRAEDTENCSPRRRRGTADERDKALELLWSFVEEDIGTTLRNAIEKFFHDSRGQDSAVAFANLVKYQRANAVKILGEEMIAVVSADDA</sequence>
<name>K0TE67_THAOC</name>
<dbReference type="OrthoDB" id="442087at2759"/>
<dbReference type="eggNOG" id="KOG0691">
    <property type="taxonomic scope" value="Eukaryota"/>
</dbReference>
<dbReference type="PANTHER" id="PTHR44094">
    <property type="entry name" value="DNAJ HEAT SHOCK N-TERMINAL DOMAIN-CONTAINING PROTEIN"/>
    <property type="match status" value="1"/>
</dbReference>
<dbReference type="InterPro" id="IPR036869">
    <property type="entry name" value="J_dom_sf"/>
</dbReference>
<dbReference type="InterPro" id="IPR052423">
    <property type="entry name" value="EMIR"/>
</dbReference>
<dbReference type="EMBL" id="AGNL01010767">
    <property type="protein sequence ID" value="EJK68862.1"/>
    <property type="molecule type" value="Genomic_DNA"/>
</dbReference>
<evidence type="ECO:0000313" key="4">
    <source>
        <dbReference type="Proteomes" id="UP000266841"/>
    </source>
</evidence>
<dbReference type="Pfam" id="PF14308">
    <property type="entry name" value="DnaJ-X"/>
    <property type="match status" value="1"/>
</dbReference>
<dbReference type="Gene3D" id="1.10.287.110">
    <property type="entry name" value="DnaJ domain"/>
    <property type="match status" value="1"/>
</dbReference>
<dbReference type="PROSITE" id="PS50076">
    <property type="entry name" value="DNAJ_2"/>
    <property type="match status" value="1"/>
</dbReference>
<keyword evidence="4" id="KW-1185">Reference proteome</keyword>
<accession>K0TE67</accession>
<dbReference type="AlphaFoldDB" id="K0TE67"/>
<dbReference type="PRINTS" id="PR00625">
    <property type="entry name" value="JDOMAIN"/>
</dbReference>
<proteinExistence type="predicted"/>
<dbReference type="SUPFAM" id="SSF46565">
    <property type="entry name" value="Chaperone J-domain"/>
    <property type="match status" value="1"/>
</dbReference>
<comment type="caution">
    <text evidence="3">The sequence shown here is derived from an EMBL/GenBank/DDBJ whole genome shotgun (WGS) entry which is preliminary data.</text>
</comment>